<organism evidence="2 3">
    <name type="scientific">Phycisphaera mikurensis (strain NBRC 102666 / KCTC 22515 / FYK2301M01)</name>
    <dbReference type="NCBI Taxonomy" id="1142394"/>
    <lineage>
        <taxon>Bacteria</taxon>
        <taxon>Pseudomonadati</taxon>
        <taxon>Planctomycetota</taxon>
        <taxon>Phycisphaerae</taxon>
        <taxon>Phycisphaerales</taxon>
        <taxon>Phycisphaeraceae</taxon>
        <taxon>Phycisphaera</taxon>
    </lineage>
</organism>
<feature type="region of interest" description="Disordered" evidence="1">
    <location>
        <begin position="241"/>
        <end position="271"/>
    </location>
</feature>
<dbReference type="KEGG" id="phm:PSMK_14410"/>
<evidence type="ECO:0000313" key="3">
    <source>
        <dbReference type="Proteomes" id="UP000007881"/>
    </source>
</evidence>
<dbReference type="HOGENOM" id="CLU_1000716_0_0_0"/>
<keyword evidence="3" id="KW-1185">Reference proteome</keyword>
<gene>
    <name evidence="2" type="ordered locus">PSMK_14410</name>
</gene>
<proteinExistence type="predicted"/>
<accession>I0IEB2</accession>
<dbReference type="Proteomes" id="UP000007881">
    <property type="component" value="Chromosome"/>
</dbReference>
<dbReference type="STRING" id="1142394.PSMK_14410"/>
<sequence length="271" mass="30320">MTIAGRAYRLVELLKADAFALTARYRPADGGGDAVVKRCRTQPALGVPFRWLGRRLADRERFFHRRLADLPEVPVDLGEVVIDDRPEPNAFARAWVVGEPLQRDARPGDGFFEAAEALVAAVHARGVALVDLDKADNFIVDPRGRPHLLDFQLALAADRRGFLPAWLAVRGLATQQRCDRYHLLKHRIRQRPDTVCAGDAAAAASELDALRPPWIRFWRRIWRPVILTRRRLLVRLGVRSGDGTAATEPPPRGRGGLRIPPRLPQTSRTPS</sequence>
<protein>
    <recommendedName>
        <fullName evidence="4">Serine/threonine protein kinase</fullName>
    </recommendedName>
</protein>
<evidence type="ECO:0000256" key="1">
    <source>
        <dbReference type="SAM" id="MobiDB-lite"/>
    </source>
</evidence>
<dbReference type="eggNOG" id="COG0515">
    <property type="taxonomic scope" value="Bacteria"/>
</dbReference>
<evidence type="ECO:0000313" key="2">
    <source>
        <dbReference type="EMBL" id="BAM03600.1"/>
    </source>
</evidence>
<dbReference type="EMBL" id="AP012338">
    <property type="protein sequence ID" value="BAM03600.1"/>
    <property type="molecule type" value="Genomic_DNA"/>
</dbReference>
<name>I0IEB2_PHYMF</name>
<dbReference type="AlphaFoldDB" id="I0IEB2"/>
<evidence type="ECO:0008006" key="4">
    <source>
        <dbReference type="Google" id="ProtNLM"/>
    </source>
</evidence>
<reference evidence="2 3" key="1">
    <citation type="submission" date="2012-02" db="EMBL/GenBank/DDBJ databases">
        <title>Complete genome sequence of Phycisphaera mikurensis NBRC 102666.</title>
        <authorList>
            <person name="Ankai A."/>
            <person name="Hosoyama A."/>
            <person name="Terui Y."/>
            <person name="Sekine M."/>
            <person name="Fukai R."/>
            <person name="Kato Y."/>
            <person name="Nakamura S."/>
            <person name="Yamada-Narita S."/>
            <person name="Kawakoshi A."/>
            <person name="Fukunaga Y."/>
            <person name="Yamazaki S."/>
            <person name="Fujita N."/>
        </authorList>
    </citation>
    <scope>NUCLEOTIDE SEQUENCE [LARGE SCALE GENOMIC DNA]</scope>
    <source>
        <strain evidence="3">NBRC 102666 / KCTC 22515 / FYK2301M01</strain>
    </source>
</reference>